<name>A0ABU3VH83_9RHOB</name>
<accession>A0ABU3VH83</accession>
<evidence type="ECO:0000313" key="1">
    <source>
        <dbReference type="EMBL" id="MDU9005543.1"/>
    </source>
</evidence>
<comment type="caution">
    <text evidence="1">The sequence shown here is derived from an EMBL/GenBank/DDBJ whole genome shotgun (WGS) entry which is preliminary data.</text>
</comment>
<dbReference type="InterPro" id="IPR011122">
    <property type="entry name" value="WavE"/>
</dbReference>
<dbReference type="Pfam" id="PF07507">
    <property type="entry name" value="WavE"/>
    <property type="match status" value="1"/>
</dbReference>
<proteinExistence type="predicted"/>
<dbReference type="EMBL" id="JASMWN010000015">
    <property type="protein sequence ID" value="MDU9005543.1"/>
    <property type="molecule type" value="Genomic_DNA"/>
</dbReference>
<dbReference type="Proteomes" id="UP001255416">
    <property type="component" value="Unassembled WGS sequence"/>
</dbReference>
<protein>
    <submittedName>
        <fullName evidence="1">WavE lipopolysaccharide synthesis family protein</fullName>
    </submittedName>
</protein>
<reference evidence="2" key="1">
    <citation type="submission" date="2023-05" db="EMBL/GenBank/DDBJ databases">
        <title>Sedimentitalea sp. nov. JM2-8.</title>
        <authorList>
            <person name="Huang J."/>
        </authorList>
    </citation>
    <scope>NUCLEOTIDE SEQUENCE [LARGE SCALE GENOMIC DNA]</scope>
    <source>
        <strain evidence="2">KHS03</strain>
    </source>
</reference>
<sequence length="356" mass="41050">MTDRNLLVRVGNKVAQRMLDSSIRWLNKRSDQYTTYRQRPKFARDLGTRGDPMPTMEPMAIVMQGPLPVPDDFTRETFAIYRRHMPDVRLILSTWADTPEDHLAPLRALGVDLVLIEKPENPGLFNVNMQLASAGAGMRKAVEEGAVWVLKTRVDQRLYNPNVMAELAMMARTFPASGGFDQKYRIFGLGYGSLKYATYHVTDQTVFGHADDMLKYWTPPLRDDEAPAHFPSSAHDIYTQIPIGEEVRYAAPETYIAAQYLMRIGRDLDWTIEDTWAAFRDCFCFVDYQSTDFFWQKTQTWTRLELLHRYDVVWTRHEMTFAHWMLLYSGALAPQAAARYEGALDQLFMSPIDVAH</sequence>
<gene>
    <name evidence="1" type="ORF">QO231_17045</name>
</gene>
<keyword evidence="2" id="KW-1185">Reference proteome</keyword>
<dbReference type="RefSeq" id="WP_316779100.1">
    <property type="nucleotide sequence ID" value="NZ_JASMWN010000015.1"/>
</dbReference>
<organism evidence="1 2">
    <name type="scientific">Sedimentitalea todarodis</name>
    <dbReference type="NCBI Taxonomy" id="1631240"/>
    <lineage>
        <taxon>Bacteria</taxon>
        <taxon>Pseudomonadati</taxon>
        <taxon>Pseudomonadota</taxon>
        <taxon>Alphaproteobacteria</taxon>
        <taxon>Rhodobacterales</taxon>
        <taxon>Paracoccaceae</taxon>
        <taxon>Sedimentitalea</taxon>
    </lineage>
</organism>
<evidence type="ECO:0000313" key="2">
    <source>
        <dbReference type="Proteomes" id="UP001255416"/>
    </source>
</evidence>